<evidence type="ECO:0000313" key="2">
    <source>
        <dbReference type="EMBL" id="KAK8850529.1"/>
    </source>
</evidence>
<dbReference type="PROSITE" id="PS50097">
    <property type="entry name" value="BTB"/>
    <property type="match status" value="1"/>
</dbReference>
<sequence>MFPVPSSPASSRTSSLDHDLVLVSSDNVVHVVDPEKIAEASPIFKSKLESVPEITDLRLIFSDRTIETSKVLGLFIDLIYGKELQVTESSNNNNTSGWHDAQGYIALVTFLKKYQATTALRDLRVSMFSWLEMRAMVGERLLIMAMALEDYPLCAEIVGESWSSPHPRYLLGRYDRRVPSEPTISPDSIPFFIYKAMPYKARFALVRACQKTQGISRNKNAWWAVSEEFERIMKDLM</sequence>
<comment type="caution">
    <text evidence="2">The sequence shown here is derived from an EMBL/GenBank/DDBJ whole genome shotgun (WGS) entry which is preliminary data.</text>
</comment>
<dbReference type="EMBL" id="JBCAWK010000008">
    <property type="protein sequence ID" value="KAK8850529.1"/>
    <property type="molecule type" value="Genomic_DNA"/>
</dbReference>
<dbReference type="AlphaFoldDB" id="A0AAW0YXP6"/>
<name>A0AAW0YXP6_9TREE</name>
<dbReference type="InterPro" id="IPR000210">
    <property type="entry name" value="BTB/POZ_dom"/>
</dbReference>
<protein>
    <recommendedName>
        <fullName evidence="1">BTB domain-containing protein</fullName>
    </recommendedName>
</protein>
<evidence type="ECO:0000259" key="1">
    <source>
        <dbReference type="PROSITE" id="PS50097"/>
    </source>
</evidence>
<evidence type="ECO:0000313" key="3">
    <source>
        <dbReference type="Proteomes" id="UP001388673"/>
    </source>
</evidence>
<accession>A0AAW0YXP6</accession>
<reference evidence="2 3" key="1">
    <citation type="journal article" date="2024" name="bioRxiv">
        <title>Comparative genomics of Cryptococcus and Kwoniella reveals pathogenesis evolution and contrasting karyotype dynamics via intercentromeric recombination or chromosome fusion.</title>
        <authorList>
            <person name="Coelho M.A."/>
            <person name="David-Palma M."/>
            <person name="Shea T."/>
            <person name="Bowers K."/>
            <person name="McGinley-Smith S."/>
            <person name="Mohammad A.W."/>
            <person name="Gnirke A."/>
            <person name="Yurkov A.M."/>
            <person name="Nowrousian M."/>
            <person name="Sun S."/>
            <person name="Cuomo C.A."/>
            <person name="Heitman J."/>
        </authorList>
    </citation>
    <scope>NUCLEOTIDE SEQUENCE [LARGE SCALE GENOMIC DNA]</scope>
    <source>
        <strain evidence="2 3">CBS 13917</strain>
    </source>
</reference>
<dbReference type="Proteomes" id="UP001388673">
    <property type="component" value="Unassembled WGS sequence"/>
</dbReference>
<organism evidence="2 3">
    <name type="scientific">Kwoniella newhampshirensis</name>
    <dbReference type="NCBI Taxonomy" id="1651941"/>
    <lineage>
        <taxon>Eukaryota</taxon>
        <taxon>Fungi</taxon>
        <taxon>Dikarya</taxon>
        <taxon>Basidiomycota</taxon>
        <taxon>Agaricomycotina</taxon>
        <taxon>Tremellomycetes</taxon>
        <taxon>Tremellales</taxon>
        <taxon>Cryptococcaceae</taxon>
        <taxon>Kwoniella</taxon>
    </lineage>
</organism>
<dbReference type="GeneID" id="92181705"/>
<dbReference type="RefSeq" id="XP_066801960.1">
    <property type="nucleotide sequence ID" value="XM_066947546.1"/>
</dbReference>
<dbReference type="KEGG" id="kne:92181705"/>
<keyword evidence="3" id="KW-1185">Reference proteome</keyword>
<gene>
    <name evidence="2" type="ORF">IAR55_004447</name>
</gene>
<proteinExistence type="predicted"/>
<feature type="domain" description="BTB" evidence="1">
    <location>
        <begin position="18"/>
        <end position="88"/>
    </location>
</feature>